<keyword evidence="3" id="KW-0902">Two-component regulatory system</keyword>
<comment type="caution">
    <text evidence="6">The sequence shown here is derived from an EMBL/GenBank/DDBJ whole genome shotgun (WGS) entry which is preliminary data.</text>
</comment>
<name>A0A7W3J5L5_9MICO</name>
<dbReference type="SMART" id="SM00387">
    <property type="entry name" value="HATPase_c"/>
    <property type="match status" value="1"/>
</dbReference>
<dbReference type="Proteomes" id="UP000540568">
    <property type="component" value="Unassembled WGS sequence"/>
</dbReference>
<dbReference type="SUPFAM" id="SSF55874">
    <property type="entry name" value="ATPase domain of HSP90 chaperone/DNA topoisomerase II/histidine kinase"/>
    <property type="match status" value="1"/>
</dbReference>
<proteinExistence type="predicted"/>
<dbReference type="Gene3D" id="3.30.565.10">
    <property type="entry name" value="Histidine kinase-like ATPase, C-terminal domain"/>
    <property type="match status" value="1"/>
</dbReference>
<dbReference type="PANTHER" id="PTHR24421">
    <property type="entry name" value="NITRATE/NITRITE SENSOR PROTEIN NARX-RELATED"/>
    <property type="match status" value="1"/>
</dbReference>
<dbReference type="RefSeq" id="WP_312876902.1">
    <property type="nucleotide sequence ID" value="NZ_BAAATF010000002.1"/>
</dbReference>
<accession>A0A7W3J5L5</accession>
<keyword evidence="1" id="KW-0808">Transferase</keyword>
<feature type="domain" description="Histidine kinase/HSP90-like ATPase" evidence="5">
    <location>
        <begin position="451"/>
        <end position="541"/>
    </location>
</feature>
<dbReference type="InterPro" id="IPR036890">
    <property type="entry name" value="HATPase_C_sf"/>
</dbReference>
<dbReference type="EMBL" id="JACGWV010000001">
    <property type="protein sequence ID" value="MBA8806614.1"/>
    <property type="molecule type" value="Genomic_DNA"/>
</dbReference>
<organism evidence="6 7">
    <name type="scientific">Promicromonospora sukumoe</name>
    <dbReference type="NCBI Taxonomy" id="88382"/>
    <lineage>
        <taxon>Bacteria</taxon>
        <taxon>Bacillati</taxon>
        <taxon>Actinomycetota</taxon>
        <taxon>Actinomycetes</taxon>
        <taxon>Micrococcales</taxon>
        <taxon>Promicromonosporaceae</taxon>
        <taxon>Promicromonospora</taxon>
    </lineage>
</organism>
<dbReference type="Pfam" id="PF07730">
    <property type="entry name" value="HisKA_3"/>
    <property type="match status" value="1"/>
</dbReference>
<evidence type="ECO:0000256" key="3">
    <source>
        <dbReference type="ARBA" id="ARBA00023012"/>
    </source>
</evidence>
<dbReference type="Pfam" id="PF13185">
    <property type="entry name" value="GAF_2"/>
    <property type="match status" value="2"/>
</dbReference>
<dbReference type="Gene3D" id="1.20.5.1930">
    <property type="match status" value="1"/>
</dbReference>
<dbReference type="SUPFAM" id="SSF55781">
    <property type="entry name" value="GAF domain-like"/>
    <property type="match status" value="2"/>
</dbReference>
<evidence type="ECO:0000313" key="6">
    <source>
        <dbReference type="EMBL" id="MBA8806614.1"/>
    </source>
</evidence>
<evidence type="ECO:0000259" key="5">
    <source>
        <dbReference type="SMART" id="SM00387"/>
    </source>
</evidence>
<evidence type="ECO:0000313" key="7">
    <source>
        <dbReference type="Proteomes" id="UP000540568"/>
    </source>
</evidence>
<evidence type="ECO:0000256" key="1">
    <source>
        <dbReference type="ARBA" id="ARBA00022679"/>
    </source>
</evidence>
<feature type="domain" description="GAF" evidence="4">
    <location>
        <begin position="24"/>
        <end position="171"/>
    </location>
</feature>
<dbReference type="InterPro" id="IPR029016">
    <property type="entry name" value="GAF-like_dom_sf"/>
</dbReference>
<dbReference type="GO" id="GO:0016020">
    <property type="term" value="C:membrane"/>
    <property type="evidence" value="ECO:0007669"/>
    <property type="project" value="InterPro"/>
</dbReference>
<gene>
    <name evidence="6" type="ORF">FHX71_000556</name>
</gene>
<sequence>MAEHARERDELLLDALADLGRGLDLEATLNQISAIAARLVGARYVALGVLGDDGHIARFLTVGMPAAQVRAIGAHPTGRGILGELIRHPVPLRLHDLAEHPASVGFPAHHPPMRSFVGVPLRVRGAAFGNLYLTEKDGGGDFTEDDQRLLEALAVGASVAIENAHLYEESRLREQSARANDEILRQVLVGHAPEDVLALIADHALQAADADMTLIALPDPESRRLVVRSAAGLEAKRLVGVMLPPAGSFSSTVFQSGILIVSPDAAADERAQLSFRLRREIGPLVVLPLGEPGSTRGVLAVGRYGGGDPFEPLVVEALQGFAAQAAVALELAEHRADAERFAVQRDRERIARDLHDLAVQRLFATGLSLLAAGRDLDPEHARQIDHAVDEIDETIALIRTTVHRLQPRGVSSPQVSLRSSVFAEIDTATGPLGYTPRLQFDGPVDTAVPPDVAEHVVAVLREALSNVARHAHARTVSVRLAVSSDDVVLTVVDDGDGIPEDAHLSGLDNLARRAADLGGSLGVDPGTTNGTRLEWRVPLLEDDA</sequence>
<dbReference type="GO" id="GO:0000155">
    <property type="term" value="F:phosphorelay sensor kinase activity"/>
    <property type="evidence" value="ECO:0007669"/>
    <property type="project" value="InterPro"/>
</dbReference>
<dbReference type="InterPro" id="IPR003018">
    <property type="entry name" value="GAF"/>
</dbReference>
<dbReference type="AlphaFoldDB" id="A0A7W3J5L5"/>
<dbReference type="GO" id="GO:0046983">
    <property type="term" value="F:protein dimerization activity"/>
    <property type="evidence" value="ECO:0007669"/>
    <property type="project" value="InterPro"/>
</dbReference>
<dbReference type="Pfam" id="PF02518">
    <property type="entry name" value="HATPase_c"/>
    <property type="match status" value="1"/>
</dbReference>
<protein>
    <submittedName>
        <fullName evidence="6">Signal transduction histidine kinase</fullName>
    </submittedName>
</protein>
<dbReference type="InterPro" id="IPR050482">
    <property type="entry name" value="Sensor_HK_TwoCompSys"/>
</dbReference>
<dbReference type="SMART" id="SM00065">
    <property type="entry name" value="GAF"/>
    <property type="match status" value="2"/>
</dbReference>
<evidence type="ECO:0000259" key="4">
    <source>
        <dbReference type="SMART" id="SM00065"/>
    </source>
</evidence>
<dbReference type="InterPro" id="IPR011712">
    <property type="entry name" value="Sig_transdc_His_kin_sub3_dim/P"/>
</dbReference>
<dbReference type="Gene3D" id="3.30.450.40">
    <property type="match status" value="2"/>
</dbReference>
<dbReference type="InterPro" id="IPR003594">
    <property type="entry name" value="HATPase_dom"/>
</dbReference>
<keyword evidence="2 6" id="KW-0418">Kinase</keyword>
<keyword evidence="7" id="KW-1185">Reference proteome</keyword>
<dbReference type="PANTHER" id="PTHR24421:SF56">
    <property type="entry name" value="OXYGEN SENSOR HISTIDINE KINASE RESPONSE REGULATOR DOST"/>
    <property type="match status" value="1"/>
</dbReference>
<feature type="domain" description="GAF" evidence="4">
    <location>
        <begin position="192"/>
        <end position="339"/>
    </location>
</feature>
<reference evidence="6 7" key="1">
    <citation type="submission" date="2020-07" db="EMBL/GenBank/DDBJ databases">
        <title>Sequencing the genomes of 1000 actinobacteria strains.</title>
        <authorList>
            <person name="Klenk H.-P."/>
        </authorList>
    </citation>
    <scope>NUCLEOTIDE SEQUENCE [LARGE SCALE GENOMIC DNA]</scope>
    <source>
        <strain evidence="6 7">DSM 44121</strain>
    </source>
</reference>
<evidence type="ECO:0000256" key="2">
    <source>
        <dbReference type="ARBA" id="ARBA00022777"/>
    </source>
</evidence>